<accession>A0A150TAU1</accession>
<gene>
    <name evidence="2" type="ORF">BE21_56015</name>
</gene>
<evidence type="ECO:0000313" key="3">
    <source>
        <dbReference type="Proteomes" id="UP000075502"/>
    </source>
</evidence>
<organism evidence="2 3">
    <name type="scientific">Sorangium cellulosum</name>
    <name type="common">Polyangium cellulosum</name>
    <dbReference type="NCBI Taxonomy" id="56"/>
    <lineage>
        <taxon>Bacteria</taxon>
        <taxon>Pseudomonadati</taxon>
        <taxon>Myxococcota</taxon>
        <taxon>Polyangia</taxon>
        <taxon>Polyangiales</taxon>
        <taxon>Polyangiaceae</taxon>
        <taxon>Sorangium</taxon>
    </lineage>
</organism>
<protein>
    <submittedName>
        <fullName evidence="2">Uncharacterized protein</fullName>
    </submittedName>
</protein>
<comment type="caution">
    <text evidence="2">The sequence shown here is derived from an EMBL/GenBank/DDBJ whole genome shotgun (WGS) entry which is preliminary data.</text>
</comment>
<name>A0A150TAU1_SORCE</name>
<feature type="region of interest" description="Disordered" evidence="1">
    <location>
        <begin position="389"/>
        <end position="413"/>
    </location>
</feature>
<sequence>MAEPYLSSYPIASQIVGTAIPLIDRMVETEDISPSSTTTALVPERIHGERQIRAFLILPLSELKKSDYSYNRHSSECSDMYGLLCSPQQQAGGAPASLLYQRDRVRDVVYLTVSFHRYDNVFDPLVLLREAQSDCSRITASSVQQARDYLSSNEDLFVPEDVDVARRTYRHAELLLRMRELGSKGSLGELLDLLDQLGPRSYFISPLREGDHRNSKDILSAHEEAVRLCIESAKNTPIIASVVKAWRLTPEAHYSDRWMACPKLAETNVLRLDLLGTVMSELAVLGGRTYDVSRADDWQGTSGATIKLLHGEANALYREQSGDGFQGTCKTEEEARQAAKRVSLFCPTCWEALLKQCTGSKVAASRVLAEARAKRRELVRILLDEWRPDPAVCQEPPPDPKPGPQASEDSQDH</sequence>
<dbReference type="Proteomes" id="UP000075502">
    <property type="component" value="Unassembled WGS sequence"/>
</dbReference>
<evidence type="ECO:0000313" key="2">
    <source>
        <dbReference type="EMBL" id="KYG01819.1"/>
    </source>
</evidence>
<evidence type="ECO:0000256" key="1">
    <source>
        <dbReference type="SAM" id="MobiDB-lite"/>
    </source>
</evidence>
<dbReference type="AlphaFoldDB" id="A0A150TAU1"/>
<reference evidence="2 3" key="1">
    <citation type="submission" date="2014-02" db="EMBL/GenBank/DDBJ databases">
        <title>The small core and large imbalanced accessory genome model reveals a collaborative survival strategy of Sorangium cellulosum strains in nature.</title>
        <authorList>
            <person name="Han K."/>
            <person name="Peng R."/>
            <person name="Blom J."/>
            <person name="Li Y.-Z."/>
        </authorList>
    </citation>
    <scope>NUCLEOTIDE SEQUENCE [LARGE SCALE GENOMIC DNA]</scope>
    <source>
        <strain evidence="2 3">So0007-03</strain>
    </source>
</reference>
<dbReference type="EMBL" id="JEME01003224">
    <property type="protein sequence ID" value="KYG01819.1"/>
    <property type="molecule type" value="Genomic_DNA"/>
</dbReference>
<proteinExistence type="predicted"/>